<comment type="caution">
    <text evidence="7">The sequence shown here is derived from an EMBL/GenBank/DDBJ whole genome shotgun (WGS) entry which is preliminary data.</text>
</comment>
<dbReference type="Gene3D" id="3.30.565.10">
    <property type="entry name" value="Histidine kinase-like ATPase, C-terminal domain"/>
    <property type="match status" value="1"/>
</dbReference>
<dbReference type="InterPro" id="IPR018490">
    <property type="entry name" value="cNMP-bd_dom_sf"/>
</dbReference>
<name>A0ABY2ACX3_9ACTN</name>
<evidence type="ECO:0000256" key="1">
    <source>
        <dbReference type="ARBA" id="ARBA00000085"/>
    </source>
</evidence>
<dbReference type="PROSITE" id="PS50109">
    <property type="entry name" value="HIS_KIN"/>
    <property type="match status" value="1"/>
</dbReference>
<dbReference type="CDD" id="cd00038">
    <property type="entry name" value="CAP_ED"/>
    <property type="match status" value="1"/>
</dbReference>
<dbReference type="PRINTS" id="PR00344">
    <property type="entry name" value="BCTRLSENSOR"/>
</dbReference>
<protein>
    <recommendedName>
        <fullName evidence="2">histidine kinase</fullName>
        <ecNumber evidence="2">2.7.13.3</ecNumber>
    </recommendedName>
</protein>
<evidence type="ECO:0000313" key="8">
    <source>
        <dbReference type="Proteomes" id="UP000292385"/>
    </source>
</evidence>
<dbReference type="EMBL" id="SJJY01000001">
    <property type="protein sequence ID" value="TCC26832.1"/>
    <property type="molecule type" value="Genomic_DNA"/>
</dbReference>
<dbReference type="GO" id="GO:0016301">
    <property type="term" value="F:kinase activity"/>
    <property type="evidence" value="ECO:0007669"/>
    <property type="project" value="UniProtKB-KW"/>
</dbReference>
<dbReference type="InterPro" id="IPR000595">
    <property type="entry name" value="cNMP-bd_dom"/>
</dbReference>
<dbReference type="InterPro" id="IPR003594">
    <property type="entry name" value="HATPase_dom"/>
</dbReference>
<keyword evidence="8" id="KW-1185">Reference proteome</keyword>
<dbReference type="InterPro" id="IPR004358">
    <property type="entry name" value="Sig_transdc_His_kin-like_C"/>
</dbReference>
<evidence type="ECO:0000259" key="5">
    <source>
        <dbReference type="PROSITE" id="PS50042"/>
    </source>
</evidence>
<keyword evidence="3 7" id="KW-0808">Transferase</keyword>
<evidence type="ECO:0000256" key="3">
    <source>
        <dbReference type="ARBA" id="ARBA00022777"/>
    </source>
</evidence>
<feature type="domain" description="Cyclic nucleotide-binding" evidence="5">
    <location>
        <begin position="17"/>
        <end position="119"/>
    </location>
</feature>
<gene>
    <name evidence="7" type="ORF">E0H58_02115</name>
</gene>
<dbReference type="PANTHER" id="PTHR43065:SF48">
    <property type="entry name" value="HISTIDINE KINASE"/>
    <property type="match status" value="1"/>
</dbReference>
<sequence length="479" mass="53401">MPERLPCQKTELRTLFLFEKLDDAQLDWLCRNGYVEHFEPGFIYREDDLATSFYVLLEGELAISRRAGNEDVEINRTSQVGAYAGAWRSFFGDEVSRTLDNTLRATRPSRMYVLAADKFAAAMREWFPMPLHLLEGLFLGMKNTQRAISQRERLVALGSLSAGLMHELNNPTAAAMRATATVRERVAGLRRSLATRALSNLDDATWASLATIQEEALDRMQQGTSWAPLEVADREDELIDWFETRGIADGWRMAPTFVQAGLDADWLDTIAHMVGDQATLGSVLEWLHHTIDLESSMNEIDDTTGRISTLVTAAQQYTQLDRTPYREVDVHQLLDSTLVMLTHKIGDGVTVVREFDRDLPAIPVHAAELNQVWTNLITNAVDAMHGHGTLTVRSSRDNDRLLVEIGDTGPGVPDEIKDRIFEPFFTTKPVGAGTGLGLDISWRIVVDKHHGALSVESSPGSTRFLVHLPLVAPSEPEPT</sequence>
<dbReference type="PANTHER" id="PTHR43065">
    <property type="entry name" value="SENSOR HISTIDINE KINASE"/>
    <property type="match status" value="1"/>
</dbReference>
<dbReference type="SMART" id="SM00387">
    <property type="entry name" value="HATPase_c"/>
    <property type="match status" value="1"/>
</dbReference>
<dbReference type="InterPro" id="IPR005467">
    <property type="entry name" value="His_kinase_dom"/>
</dbReference>
<dbReference type="InterPro" id="IPR014710">
    <property type="entry name" value="RmlC-like_jellyroll"/>
</dbReference>
<keyword evidence="4" id="KW-0902">Two-component regulatory system</keyword>
<organism evidence="7 8">
    <name type="scientific">Kribbella speibonae</name>
    <dbReference type="NCBI Taxonomy" id="1572660"/>
    <lineage>
        <taxon>Bacteria</taxon>
        <taxon>Bacillati</taxon>
        <taxon>Actinomycetota</taxon>
        <taxon>Actinomycetes</taxon>
        <taxon>Propionibacteriales</taxon>
        <taxon>Kribbellaceae</taxon>
        <taxon>Kribbella</taxon>
    </lineage>
</organism>
<evidence type="ECO:0000256" key="4">
    <source>
        <dbReference type="ARBA" id="ARBA00023012"/>
    </source>
</evidence>
<evidence type="ECO:0000313" key="7">
    <source>
        <dbReference type="EMBL" id="TCC26832.1"/>
    </source>
</evidence>
<dbReference type="RefSeq" id="WP_131459485.1">
    <property type="nucleotide sequence ID" value="NZ_SJJY01000001.1"/>
</dbReference>
<keyword evidence="3 7" id="KW-0418">Kinase</keyword>
<dbReference type="InterPro" id="IPR036890">
    <property type="entry name" value="HATPase_C_sf"/>
</dbReference>
<dbReference type="PROSITE" id="PS50042">
    <property type="entry name" value="CNMP_BINDING_3"/>
    <property type="match status" value="1"/>
</dbReference>
<dbReference type="SUPFAM" id="SSF51206">
    <property type="entry name" value="cAMP-binding domain-like"/>
    <property type="match status" value="1"/>
</dbReference>
<dbReference type="Gene3D" id="2.60.120.10">
    <property type="entry name" value="Jelly Rolls"/>
    <property type="match status" value="1"/>
</dbReference>
<comment type="catalytic activity">
    <reaction evidence="1">
        <text>ATP + protein L-histidine = ADP + protein N-phospho-L-histidine.</text>
        <dbReference type="EC" id="2.7.13.3"/>
    </reaction>
</comment>
<dbReference type="Proteomes" id="UP000292385">
    <property type="component" value="Unassembled WGS sequence"/>
</dbReference>
<dbReference type="EC" id="2.7.13.3" evidence="2"/>
<proteinExistence type="predicted"/>
<evidence type="ECO:0000256" key="2">
    <source>
        <dbReference type="ARBA" id="ARBA00012438"/>
    </source>
</evidence>
<dbReference type="Pfam" id="PF00027">
    <property type="entry name" value="cNMP_binding"/>
    <property type="match status" value="1"/>
</dbReference>
<reference evidence="7 8" key="1">
    <citation type="submission" date="2019-02" db="EMBL/GenBank/DDBJ databases">
        <title>Kribbella capetownensis sp. nov. and Kribbella speibonae sp. nov., isolated from soil.</title>
        <authorList>
            <person name="Curtis S.M."/>
            <person name="Norton I."/>
            <person name="Everest G.J."/>
            <person name="Meyers P.R."/>
        </authorList>
    </citation>
    <scope>NUCLEOTIDE SEQUENCE [LARGE SCALE GENOMIC DNA]</scope>
    <source>
        <strain evidence="7 8">SK5</strain>
    </source>
</reference>
<dbReference type="Pfam" id="PF02518">
    <property type="entry name" value="HATPase_c"/>
    <property type="match status" value="1"/>
</dbReference>
<accession>A0ABY2ACX3</accession>
<feature type="domain" description="Histidine kinase" evidence="6">
    <location>
        <begin position="306"/>
        <end position="472"/>
    </location>
</feature>
<dbReference type="Gene3D" id="1.10.287.130">
    <property type="match status" value="1"/>
</dbReference>
<evidence type="ECO:0000259" key="6">
    <source>
        <dbReference type="PROSITE" id="PS50109"/>
    </source>
</evidence>
<dbReference type="SUPFAM" id="SSF55874">
    <property type="entry name" value="ATPase domain of HSP90 chaperone/DNA topoisomerase II/histidine kinase"/>
    <property type="match status" value="1"/>
</dbReference>